<dbReference type="AlphaFoldDB" id="A0A9K3LSF4"/>
<protein>
    <submittedName>
        <fullName evidence="2">Uncharacterized protein</fullName>
    </submittedName>
</protein>
<proteinExistence type="predicted"/>
<dbReference type="EMBL" id="JAGRRH010000007">
    <property type="protein sequence ID" value="KAG7365701.1"/>
    <property type="molecule type" value="Genomic_DNA"/>
</dbReference>
<evidence type="ECO:0000313" key="2">
    <source>
        <dbReference type="EMBL" id="KAG7365701.1"/>
    </source>
</evidence>
<sequence>MTSESTSTVPNPSASRLYYSELQKIHHDSLNWQCNLFFDDEIGEQTGKPTMKHDLRLNRSPPQRKQLFDFAYLDGNDNASNHNICILLVEKEACLYINDSVKTKSFSGFHVSLSLKIDFGTAPYNNGYIPALICNFHTT</sequence>
<dbReference type="Proteomes" id="UP000693970">
    <property type="component" value="Unassembled WGS sequence"/>
</dbReference>
<name>A0A9K3LSF4_9STRA</name>
<evidence type="ECO:0000313" key="1">
    <source>
        <dbReference type="EMBL" id="KAG7336839.1"/>
    </source>
</evidence>
<reference evidence="2" key="2">
    <citation type="submission" date="2021-04" db="EMBL/GenBank/DDBJ databases">
        <authorList>
            <person name="Podell S."/>
        </authorList>
    </citation>
    <scope>NUCLEOTIDE SEQUENCE</scope>
    <source>
        <strain evidence="2">Hildebrandi</strain>
    </source>
</reference>
<dbReference type="EMBL" id="JAGRRH010000105">
    <property type="protein sequence ID" value="KAG7336839.1"/>
    <property type="molecule type" value="Genomic_DNA"/>
</dbReference>
<gene>
    <name evidence="1" type="ORF">IV203_011255</name>
    <name evidence="2" type="ORF">IV203_028371</name>
</gene>
<accession>A0A9K3LSF4</accession>
<keyword evidence="3" id="KW-1185">Reference proteome</keyword>
<comment type="caution">
    <text evidence="2">The sequence shown here is derived from an EMBL/GenBank/DDBJ whole genome shotgun (WGS) entry which is preliminary data.</text>
</comment>
<reference evidence="2" key="1">
    <citation type="journal article" date="2021" name="Sci. Rep.">
        <title>Diploid genomic architecture of Nitzschia inconspicua, an elite biomass production diatom.</title>
        <authorList>
            <person name="Oliver A."/>
            <person name="Podell S."/>
            <person name="Pinowska A."/>
            <person name="Traller J.C."/>
            <person name="Smith S.R."/>
            <person name="McClure R."/>
            <person name="Beliaev A."/>
            <person name="Bohutskyi P."/>
            <person name="Hill E.A."/>
            <person name="Rabines A."/>
            <person name="Zheng H."/>
            <person name="Allen L.Z."/>
            <person name="Kuo A."/>
            <person name="Grigoriev I.V."/>
            <person name="Allen A.E."/>
            <person name="Hazlebeck D."/>
            <person name="Allen E.E."/>
        </authorList>
    </citation>
    <scope>NUCLEOTIDE SEQUENCE</scope>
    <source>
        <strain evidence="2">Hildebrandi</strain>
    </source>
</reference>
<organism evidence="2 3">
    <name type="scientific">Nitzschia inconspicua</name>
    <dbReference type="NCBI Taxonomy" id="303405"/>
    <lineage>
        <taxon>Eukaryota</taxon>
        <taxon>Sar</taxon>
        <taxon>Stramenopiles</taxon>
        <taxon>Ochrophyta</taxon>
        <taxon>Bacillariophyta</taxon>
        <taxon>Bacillariophyceae</taxon>
        <taxon>Bacillariophycidae</taxon>
        <taxon>Bacillariales</taxon>
        <taxon>Bacillariaceae</taxon>
        <taxon>Nitzschia</taxon>
    </lineage>
</organism>
<evidence type="ECO:0000313" key="3">
    <source>
        <dbReference type="Proteomes" id="UP000693970"/>
    </source>
</evidence>